<dbReference type="GO" id="GO:0005634">
    <property type="term" value="C:nucleus"/>
    <property type="evidence" value="ECO:0007669"/>
    <property type="project" value="UniProtKB-SubCell"/>
</dbReference>
<name>A0A553PSF1_TIGCA</name>
<keyword evidence="6" id="KW-0863">Zinc-finger</keyword>
<evidence type="ECO:0000256" key="6">
    <source>
        <dbReference type="ARBA" id="ARBA00022771"/>
    </source>
</evidence>
<dbReference type="EMBL" id="VCGU01000001">
    <property type="protein sequence ID" value="TRY80598.1"/>
    <property type="molecule type" value="Genomic_DNA"/>
</dbReference>
<protein>
    <recommendedName>
        <fullName evidence="21">Nuclear receptor domain-containing protein</fullName>
    </recommendedName>
</protein>
<keyword evidence="20" id="KW-1185">Reference proteome</keyword>
<keyword evidence="5" id="KW-0479">Metal-binding</keyword>
<dbReference type="InterPro" id="IPR049636">
    <property type="entry name" value="HNF4-like_DBD"/>
</dbReference>
<evidence type="ECO:0000256" key="9">
    <source>
        <dbReference type="ARBA" id="ARBA00023015"/>
    </source>
</evidence>
<keyword evidence="13" id="KW-0675">Receptor</keyword>
<evidence type="ECO:0000256" key="11">
    <source>
        <dbReference type="ARBA" id="ARBA00023136"/>
    </source>
</evidence>
<dbReference type="PROSITE" id="PS00031">
    <property type="entry name" value="NUCLEAR_REC_DBD_1"/>
    <property type="match status" value="1"/>
</dbReference>
<dbReference type="PROSITE" id="PS51030">
    <property type="entry name" value="NUCLEAR_REC_DBD_2"/>
    <property type="match status" value="1"/>
</dbReference>
<dbReference type="Pfam" id="PF07690">
    <property type="entry name" value="MFS_1"/>
    <property type="match status" value="1"/>
</dbReference>
<evidence type="ECO:0000256" key="2">
    <source>
        <dbReference type="ARBA" id="ARBA00004141"/>
    </source>
</evidence>
<feature type="transmembrane region" description="Helical" evidence="16">
    <location>
        <begin position="108"/>
        <end position="133"/>
    </location>
</feature>
<feature type="transmembrane region" description="Helical" evidence="16">
    <location>
        <begin position="169"/>
        <end position="190"/>
    </location>
</feature>
<dbReference type="Gene3D" id="1.20.1250.20">
    <property type="entry name" value="MFS general substrate transporter like domains"/>
    <property type="match status" value="2"/>
</dbReference>
<evidence type="ECO:0000256" key="8">
    <source>
        <dbReference type="ARBA" id="ARBA00022989"/>
    </source>
</evidence>
<dbReference type="InterPro" id="IPR001628">
    <property type="entry name" value="Znf_hrmn_rcpt"/>
</dbReference>
<dbReference type="GO" id="GO:0022857">
    <property type="term" value="F:transmembrane transporter activity"/>
    <property type="evidence" value="ECO:0007669"/>
    <property type="project" value="InterPro"/>
</dbReference>
<keyword evidence="11 16" id="KW-0472">Membrane</keyword>
<gene>
    <name evidence="19" type="ORF">TCAL_03009</name>
</gene>
<dbReference type="AlphaFoldDB" id="A0A553PSF1"/>
<dbReference type="InterPro" id="IPR036259">
    <property type="entry name" value="MFS_trans_sf"/>
</dbReference>
<keyword evidence="7" id="KW-0862">Zinc</keyword>
<evidence type="ECO:0000256" key="3">
    <source>
        <dbReference type="ARBA" id="ARBA00022448"/>
    </source>
</evidence>
<proteinExistence type="predicted"/>
<dbReference type="GO" id="GO:0008270">
    <property type="term" value="F:zinc ion binding"/>
    <property type="evidence" value="ECO:0007669"/>
    <property type="project" value="UniProtKB-KW"/>
</dbReference>
<feature type="transmembrane region" description="Helical" evidence="16">
    <location>
        <begin position="317"/>
        <end position="338"/>
    </location>
</feature>
<accession>A0A553PSF1</accession>
<feature type="compositionally biased region" description="Pro residues" evidence="15">
    <location>
        <begin position="585"/>
        <end position="596"/>
    </location>
</feature>
<keyword evidence="3" id="KW-0813">Transport</keyword>
<dbReference type="CDD" id="cd06960">
    <property type="entry name" value="NR_DBD_HNF4A"/>
    <property type="match status" value="1"/>
</dbReference>
<evidence type="ECO:0000256" key="12">
    <source>
        <dbReference type="ARBA" id="ARBA00023163"/>
    </source>
</evidence>
<dbReference type="Proteomes" id="UP000318571">
    <property type="component" value="Chromosome 12"/>
</dbReference>
<feature type="transmembrane region" description="Helical" evidence="16">
    <location>
        <begin position="359"/>
        <end position="386"/>
    </location>
</feature>
<evidence type="ECO:0000256" key="5">
    <source>
        <dbReference type="ARBA" id="ARBA00022723"/>
    </source>
</evidence>
<feature type="transmembrane region" description="Helical" evidence="16">
    <location>
        <begin position="260"/>
        <end position="282"/>
    </location>
</feature>
<dbReference type="SUPFAM" id="SSF103473">
    <property type="entry name" value="MFS general substrate transporter"/>
    <property type="match status" value="1"/>
</dbReference>
<reference evidence="19 20" key="1">
    <citation type="journal article" date="2018" name="Nat. Ecol. Evol.">
        <title>Genomic signatures of mitonuclear coevolution across populations of Tigriopus californicus.</title>
        <authorList>
            <person name="Barreto F.S."/>
            <person name="Watson E.T."/>
            <person name="Lima T.G."/>
            <person name="Willett C.S."/>
            <person name="Edmands S."/>
            <person name="Li W."/>
            <person name="Burton R.S."/>
        </authorList>
    </citation>
    <scope>NUCLEOTIDE SEQUENCE [LARGE SCALE GENOMIC DNA]</scope>
    <source>
        <strain evidence="19 20">San Diego</strain>
    </source>
</reference>
<sequence length="1095" mass="122453">MTSKLRLTVLVITVALAYTFWGLLLSLQPAFYPIEAESKGATPSQYGLVFGIVSLAAFIFSPIFAHFGSKIGPKLLYNVGGFVQGLAAIAFGSLEFVNGTWTFIGLSYLLRFIDGMANAACAATIVSILMTLIPGHESSITAWTEMCLGFGYMIGPVLGSLLFEVGGFALPFYAVGGIVLVLAFVLLLIVPNVKPGSLAKGQETKDDTKPSLTIKNVVTSFWLSLPFLDNFILFCGNGMVDSMLQPHMRKSEAQATQFQVSMAFLIMAAFYMVATPVVGYVCDRIKSPILFSIAGNFSMFIAFLFIGPAPFFRSLSASVPLILGIMPFFGLGYGFVLVSTFSRAYKESVRQGYRDDVNTYMILTGLWTASFHLGSFVGPTVAGFIVDAIGFPQTSMDDFDDYPEGSQEIDLHEDPEPKRSDTCSVCLTKSENFHLNYGAPTCLSCRAFFRRAVTGQKIQPCLMNGTCAMTPKSRGDCRFCRFQKCLFVGMKPEQVMNESTKKARFKKMFHKGASKITEKAVEKPKAKRGRPKKHRHSEPPAAAPTFNVEPVATITKTSLSPFKHAPPVPSAFTYQPRFSPQITPSSPPIGPPPPPSAAQSVSAMPPLRPPETDERVLRTQLVELLKIWRTTTQDLNLSKEITESLQTKVQTNIPIQSSDFKTHLDWTSMVMRLYARYIHDFNLLTSYDQDLLLKRNQNMLSALIFAKAVQESSSFTQKLEFINFGMDFWREDGLASGNNTPSPDVLGPTFLDCVYLSQPQIPSLVQNVNNYEISPHWYCVIVYGSLFYSDSTSAHLFNDPDHIRNFSTHASKFGKLLGWDEGGFLPFLSNLRKLSDLLQNVDWSNPINRALSLQFSEVEDMNINNVVEQVIGRIRKVNIGSDMLTEIIMVNLDVPLSKNFACQGKFLWGKKSQVVLEHFEEYRNLPTKAKTFVHTESLGLILGLIAFWHASIFSPMDQFKLSLGHKDLEQFEIMAKNEALNWKPRHVSVREIYPMECPQVAQCIDALEENFRQLREFTKDVDGNTFYLMFLFLLFEPCTTRKDLQMDPISGLSRKFEYMLIRRSKLKPEDVQRCVVGIKVIAKGIDDAIKCLKQP</sequence>
<feature type="region of interest" description="Disordered" evidence="15">
    <location>
        <begin position="576"/>
        <end position="611"/>
    </location>
</feature>
<keyword evidence="4 16" id="KW-0812">Transmembrane</keyword>
<organism evidence="19 20">
    <name type="scientific">Tigriopus californicus</name>
    <name type="common">Marine copepod</name>
    <dbReference type="NCBI Taxonomy" id="6832"/>
    <lineage>
        <taxon>Eukaryota</taxon>
        <taxon>Metazoa</taxon>
        <taxon>Ecdysozoa</taxon>
        <taxon>Arthropoda</taxon>
        <taxon>Crustacea</taxon>
        <taxon>Multicrustacea</taxon>
        <taxon>Hexanauplia</taxon>
        <taxon>Copepoda</taxon>
        <taxon>Harpacticoida</taxon>
        <taxon>Harpacticidae</taxon>
        <taxon>Tigriopus</taxon>
    </lineage>
</organism>
<feature type="region of interest" description="Disordered" evidence="15">
    <location>
        <begin position="514"/>
        <end position="546"/>
    </location>
</feature>
<keyword evidence="10" id="KW-0238">DNA-binding</keyword>
<evidence type="ECO:0000256" key="16">
    <source>
        <dbReference type="SAM" id="Phobius"/>
    </source>
</evidence>
<evidence type="ECO:0000256" key="1">
    <source>
        <dbReference type="ARBA" id="ARBA00004123"/>
    </source>
</evidence>
<dbReference type="PROSITE" id="PS50850">
    <property type="entry name" value="MFS"/>
    <property type="match status" value="1"/>
</dbReference>
<keyword evidence="8 16" id="KW-1133">Transmembrane helix</keyword>
<dbReference type="GO" id="GO:0000978">
    <property type="term" value="F:RNA polymerase II cis-regulatory region sequence-specific DNA binding"/>
    <property type="evidence" value="ECO:0007669"/>
    <property type="project" value="InterPro"/>
</dbReference>
<dbReference type="PANTHER" id="PTHR23506:SF26">
    <property type="entry name" value="MFS-TYPE TRANSPORTER SLC18B1"/>
    <property type="match status" value="1"/>
</dbReference>
<dbReference type="PANTHER" id="PTHR23506">
    <property type="entry name" value="GH10249P"/>
    <property type="match status" value="1"/>
</dbReference>
<dbReference type="InterPro" id="IPR011701">
    <property type="entry name" value="MFS"/>
</dbReference>
<dbReference type="Gene3D" id="3.30.50.10">
    <property type="entry name" value="Erythroid Transcription Factor GATA-1, subunit A"/>
    <property type="match status" value="1"/>
</dbReference>
<feature type="transmembrane region" description="Helical" evidence="16">
    <location>
        <begin position="221"/>
        <end position="240"/>
    </location>
</feature>
<evidence type="ECO:0000259" key="18">
    <source>
        <dbReference type="PROSITE" id="PS51030"/>
    </source>
</evidence>
<dbReference type="GO" id="GO:0016020">
    <property type="term" value="C:membrane"/>
    <property type="evidence" value="ECO:0007669"/>
    <property type="project" value="UniProtKB-SubCell"/>
</dbReference>
<comment type="subcellular location">
    <subcellularLocation>
        <location evidence="2">Membrane</location>
        <topology evidence="2">Multi-pass membrane protein</topology>
    </subcellularLocation>
    <subcellularLocation>
        <location evidence="1">Nucleus</location>
    </subcellularLocation>
</comment>
<evidence type="ECO:0000259" key="17">
    <source>
        <dbReference type="PROSITE" id="PS50850"/>
    </source>
</evidence>
<dbReference type="PRINTS" id="PR00047">
    <property type="entry name" value="STROIDFINGER"/>
</dbReference>
<feature type="transmembrane region" description="Helical" evidence="16">
    <location>
        <begin position="47"/>
        <end position="68"/>
    </location>
</feature>
<evidence type="ECO:0000313" key="19">
    <source>
        <dbReference type="EMBL" id="TRY80598.1"/>
    </source>
</evidence>
<evidence type="ECO:0000256" key="15">
    <source>
        <dbReference type="SAM" id="MobiDB-lite"/>
    </source>
</evidence>
<dbReference type="SUPFAM" id="SSF57716">
    <property type="entry name" value="Glucocorticoid receptor-like (DNA-binding domain)"/>
    <property type="match status" value="1"/>
</dbReference>
<feature type="transmembrane region" description="Helical" evidence="16">
    <location>
        <begin position="7"/>
        <end position="27"/>
    </location>
</feature>
<evidence type="ECO:0000256" key="10">
    <source>
        <dbReference type="ARBA" id="ARBA00023125"/>
    </source>
</evidence>
<dbReference type="InterPro" id="IPR050930">
    <property type="entry name" value="MFS_Vesicular_Transporter"/>
</dbReference>
<feature type="compositionally biased region" description="Basic residues" evidence="15">
    <location>
        <begin position="525"/>
        <end position="536"/>
    </location>
</feature>
<feature type="domain" description="Major facilitator superfamily (MFS) profile" evidence="17">
    <location>
        <begin position="10"/>
        <end position="418"/>
    </location>
</feature>
<evidence type="ECO:0000256" key="7">
    <source>
        <dbReference type="ARBA" id="ARBA00022833"/>
    </source>
</evidence>
<evidence type="ECO:0000256" key="14">
    <source>
        <dbReference type="ARBA" id="ARBA00023242"/>
    </source>
</evidence>
<feature type="transmembrane region" description="Helical" evidence="16">
    <location>
        <begin position="140"/>
        <end position="163"/>
    </location>
</feature>
<dbReference type="STRING" id="6832.A0A553PSF1"/>
<comment type="caution">
    <text evidence="19">The sequence shown here is derived from an EMBL/GenBank/DDBJ whole genome shotgun (WGS) entry which is preliminary data.</text>
</comment>
<keyword evidence="9" id="KW-0805">Transcription regulation</keyword>
<dbReference type="GO" id="GO:0003700">
    <property type="term" value="F:DNA-binding transcription factor activity"/>
    <property type="evidence" value="ECO:0007669"/>
    <property type="project" value="InterPro"/>
</dbReference>
<feature type="transmembrane region" description="Helical" evidence="16">
    <location>
        <begin position="289"/>
        <end position="311"/>
    </location>
</feature>
<dbReference type="InterPro" id="IPR013088">
    <property type="entry name" value="Znf_NHR/GATA"/>
</dbReference>
<evidence type="ECO:0000313" key="20">
    <source>
        <dbReference type="Proteomes" id="UP000318571"/>
    </source>
</evidence>
<dbReference type="SMART" id="SM00399">
    <property type="entry name" value="ZnF_C4"/>
    <property type="match status" value="1"/>
</dbReference>
<evidence type="ECO:0000256" key="4">
    <source>
        <dbReference type="ARBA" id="ARBA00022692"/>
    </source>
</evidence>
<dbReference type="InterPro" id="IPR020846">
    <property type="entry name" value="MFS_dom"/>
</dbReference>
<keyword evidence="14" id="KW-0539">Nucleus</keyword>
<feature type="domain" description="Nuclear receptor" evidence="18">
    <location>
        <begin position="420"/>
        <end position="497"/>
    </location>
</feature>
<keyword evidence="12" id="KW-0804">Transcription</keyword>
<feature type="transmembrane region" description="Helical" evidence="16">
    <location>
        <begin position="75"/>
        <end position="96"/>
    </location>
</feature>
<evidence type="ECO:0008006" key="21">
    <source>
        <dbReference type="Google" id="ProtNLM"/>
    </source>
</evidence>
<dbReference type="Pfam" id="PF00105">
    <property type="entry name" value="zf-C4"/>
    <property type="match status" value="1"/>
</dbReference>
<evidence type="ECO:0000256" key="13">
    <source>
        <dbReference type="ARBA" id="ARBA00023170"/>
    </source>
</evidence>